<keyword evidence="5" id="KW-1185">Reference proteome</keyword>
<dbReference type="InterPro" id="IPR006860">
    <property type="entry name" value="FecR"/>
</dbReference>
<feature type="domain" description="FecR protein" evidence="2">
    <location>
        <begin position="208"/>
        <end position="307"/>
    </location>
</feature>
<feature type="transmembrane region" description="Helical" evidence="1">
    <location>
        <begin position="111"/>
        <end position="133"/>
    </location>
</feature>
<dbReference type="EMBL" id="MCAQ01000002">
    <property type="protein sequence ID" value="RKF40873.1"/>
    <property type="molecule type" value="Genomic_DNA"/>
</dbReference>
<evidence type="ECO:0000259" key="3">
    <source>
        <dbReference type="Pfam" id="PF16344"/>
    </source>
</evidence>
<sequence length="426" mass="48777">MEVFKKNIQKKYFLNRTSASFVRLIYKQANQMYNYQRLKELFEKFLSGNLNALEQHELDHWYAQSEDKTFFEENPQYRQADIRDKLLGSIHEELGIGTAHRSLLTIRRRIVHYWIAASLLVFFLTGLAVYHWYGKIGAEGQHQIAAETVMPARDQALIRLADGQIVDLDQLKPGTMLRVGNCNVIKNRDGQVEYVAANSNLSQAVINQIETPKGGTINLKLPDGTEVTLNAGSTLRFSQDLASQEIRRVELIGEGLFHVSKLMENGHKKRFIVHTVEQDVEVLGTIFNIQAYAGEMLTKTALVEGSVVVKYQRENRSVKLKPGYQAIWDSNKKDVDVEPFDNTIQLDWIHGDFVFENESLKTVLDKVSRWYNVDIKYEKSYPDVTFYGSVSRKNSLADVLELLKKTSNITFRVTMSSQGEKTLIVE</sequence>
<gene>
    <name evidence="4" type="ORF">BCY89_20735</name>
</gene>
<feature type="domain" description="Protein FecR C-terminal" evidence="3">
    <location>
        <begin position="352"/>
        <end position="413"/>
    </location>
</feature>
<dbReference type="AlphaFoldDB" id="A0A420G6U8"/>
<accession>A0A420G6U8</accession>
<keyword evidence="1" id="KW-1133">Transmembrane helix</keyword>
<dbReference type="Pfam" id="PF16344">
    <property type="entry name" value="FecR_C"/>
    <property type="match status" value="1"/>
</dbReference>
<organism evidence="4 5">
    <name type="scientific">Sphingobacterium siyangense</name>
    <dbReference type="NCBI Taxonomy" id="459529"/>
    <lineage>
        <taxon>Bacteria</taxon>
        <taxon>Pseudomonadati</taxon>
        <taxon>Bacteroidota</taxon>
        <taxon>Sphingobacteriia</taxon>
        <taxon>Sphingobacteriales</taxon>
        <taxon>Sphingobacteriaceae</taxon>
        <taxon>Sphingobacterium</taxon>
    </lineage>
</organism>
<name>A0A420G6U8_9SPHI</name>
<evidence type="ECO:0000259" key="2">
    <source>
        <dbReference type="Pfam" id="PF04773"/>
    </source>
</evidence>
<dbReference type="PANTHER" id="PTHR30273">
    <property type="entry name" value="PERIPLASMIC SIGNAL SENSOR AND SIGMA FACTOR ACTIVATOR FECR-RELATED"/>
    <property type="match status" value="1"/>
</dbReference>
<reference evidence="4 5" key="1">
    <citation type="submission" date="2016-07" db="EMBL/GenBank/DDBJ databases">
        <title>Genome analysis of Sphingobacterium siyangense T12B17.</title>
        <authorList>
            <person name="Xu D."/>
            <person name="Su Y."/>
            <person name="Zheng S."/>
        </authorList>
    </citation>
    <scope>NUCLEOTIDE SEQUENCE [LARGE SCALE GENOMIC DNA]</scope>
    <source>
        <strain evidence="4 5">T12B17</strain>
    </source>
</reference>
<proteinExistence type="predicted"/>
<dbReference type="InterPro" id="IPR012373">
    <property type="entry name" value="Ferrdict_sens_TM"/>
</dbReference>
<comment type="caution">
    <text evidence="4">The sequence shown here is derived from an EMBL/GenBank/DDBJ whole genome shotgun (WGS) entry which is preliminary data.</text>
</comment>
<dbReference type="Proteomes" id="UP000286402">
    <property type="component" value="Unassembled WGS sequence"/>
</dbReference>
<evidence type="ECO:0000313" key="5">
    <source>
        <dbReference type="Proteomes" id="UP000286402"/>
    </source>
</evidence>
<evidence type="ECO:0000256" key="1">
    <source>
        <dbReference type="SAM" id="Phobius"/>
    </source>
</evidence>
<dbReference type="Pfam" id="PF04773">
    <property type="entry name" value="FecR"/>
    <property type="match status" value="1"/>
</dbReference>
<keyword evidence="1" id="KW-0472">Membrane</keyword>
<dbReference type="Gene3D" id="2.60.120.1440">
    <property type="match status" value="1"/>
</dbReference>
<keyword evidence="1" id="KW-0812">Transmembrane</keyword>
<evidence type="ECO:0008006" key="6">
    <source>
        <dbReference type="Google" id="ProtNLM"/>
    </source>
</evidence>
<dbReference type="GO" id="GO:0016989">
    <property type="term" value="F:sigma factor antagonist activity"/>
    <property type="evidence" value="ECO:0007669"/>
    <property type="project" value="TreeGrafter"/>
</dbReference>
<protein>
    <recommendedName>
        <fullName evidence="6">FecR family protein</fullName>
    </recommendedName>
</protein>
<dbReference type="PANTHER" id="PTHR30273:SF2">
    <property type="entry name" value="PROTEIN FECR"/>
    <property type="match status" value="1"/>
</dbReference>
<evidence type="ECO:0000313" key="4">
    <source>
        <dbReference type="EMBL" id="RKF40873.1"/>
    </source>
</evidence>
<dbReference type="InterPro" id="IPR032508">
    <property type="entry name" value="FecR_C"/>
</dbReference>
<dbReference type="Gene3D" id="3.55.50.30">
    <property type="match status" value="1"/>
</dbReference>